<name>A0A6J5KUS2_9CAUD</name>
<accession>A0A6J5KUS2</accession>
<reference evidence="2" key="1">
    <citation type="submission" date="2020-04" db="EMBL/GenBank/DDBJ databases">
        <authorList>
            <person name="Chiriac C."/>
            <person name="Salcher M."/>
            <person name="Ghai R."/>
            <person name="Kavagutti S V."/>
        </authorList>
    </citation>
    <scope>NUCLEOTIDE SEQUENCE</scope>
</reference>
<evidence type="ECO:0000313" key="2">
    <source>
        <dbReference type="EMBL" id="CAB4124886.1"/>
    </source>
</evidence>
<protein>
    <submittedName>
        <fullName evidence="2">Uncharacterized protein</fullName>
    </submittedName>
</protein>
<gene>
    <name evidence="2" type="ORF">UFOVP62_40</name>
</gene>
<evidence type="ECO:0000256" key="1">
    <source>
        <dbReference type="SAM" id="MobiDB-lite"/>
    </source>
</evidence>
<organism evidence="2">
    <name type="scientific">uncultured Caudovirales phage</name>
    <dbReference type="NCBI Taxonomy" id="2100421"/>
    <lineage>
        <taxon>Viruses</taxon>
        <taxon>Duplodnaviria</taxon>
        <taxon>Heunggongvirae</taxon>
        <taxon>Uroviricota</taxon>
        <taxon>Caudoviricetes</taxon>
        <taxon>Peduoviridae</taxon>
        <taxon>Maltschvirus</taxon>
        <taxon>Maltschvirus maltsch</taxon>
    </lineage>
</organism>
<dbReference type="EMBL" id="LR796182">
    <property type="protein sequence ID" value="CAB4124886.1"/>
    <property type="molecule type" value="Genomic_DNA"/>
</dbReference>
<sequence length="79" mass="8404">MNDDDIVLVDELDLDTFSDPIAQRAVAFCAVARLAVEVAGDEDVRAVVLTMLKKLPASIKTPSTAEVKPLPAPSGGRRL</sequence>
<proteinExistence type="predicted"/>
<feature type="region of interest" description="Disordered" evidence="1">
    <location>
        <begin position="60"/>
        <end position="79"/>
    </location>
</feature>